<dbReference type="GO" id="GO:0005789">
    <property type="term" value="C:endoplasmic reticulum membrane"/>
    <property type="evidence" value="ECO:0007669"/>
    <property type="project" value="TreeGrafter"/>
</dbReference>
<dbReference type="PROSITE" id="PS51762">
    <property type="entry name" value="GH16_2"/>
    <property type="match status" value="1"/>
</dbReference>
<dbReference type="AlphaFoldDB" id="A8PRZ6"/>
<evidence type="ECO:0000313" key="13">
    <source>
        <dbReference type="Proteomes" id="UP000008837"/>
    </source>
</evidence>
<keyword evidence="13" id="KW-1185">Reference proteome</keyword>
<dbReference type="FunCoup" id="A8PRZ6">
    <property type="interactions" value="40"/>
</dbReference>
<keyword evidence="3 10" id="KW-0812">Transmembrane</keyword>
<gene>
    <name evidence="12" type="ORF">MGL_0162</name>
</gene>
<evidence type="ECO:0000256" key="6">
    <source>
        <dbReference type="ARBA" id="ARBA00023136"/>
    </source>
</evidence>
<dbReference type="PANTHER" id="PTHR31361">
    <property type="entry name" value="BETA-GLUCAN SYNTHESIS-ASSOCIATED PROTEIN KRE6-RELATED"/>
    <property type="match status" value="1"/>
</dbReference>
<dbReference type="FunFam" id="2.60.120.200:FF:000135">
    <property type="entry name" value="Related to KRE6-glucan synthase subunit"/>
    <property type="match status" value="1"/>
</dbReference>
<dbReference type="Pfam" id="PF03935">
    <property type="entry name" value="SKN1_KRE6_Sbg1"/>
    <property type="match status" value="1"/>
</dbReference>
<evidence type="ECO:0000256" key="3">
    <source>
        <dbReference type="ARBA" id="ARBA00022692"/>
    </source>
</evidence>
<sequence length="980" mass="109346">MSHLRPNYDYPAGAPMSINMLDDHSQEELHPVTTSSSQPSQSLPADSPFKDGFGGITSPPKQSIGHIDALTSSRSGHENIDMNPPLIDHDHFNVMSSSPASQDPGLGITGSSTHFPDDGHYNATAVEMYPDTSVSPMHNYGNIGPAAASPLLHRGNSDASASPMLNYGFPDSGTSPLLQRGGSITSDSPMLNYGNMNATATPMLSRANSDATSYRLLNRDHVDPYGSPAMSHRNLDFHSSPMPKYDPYDVSSSPMYRNDSFDHTSPLSPMDADHSHRVLVDEKEEEDVPIASLLNSYLNKSGTAYRDADGFSTNNLHGRNAYRDEDSDISDSDNMDPYPWMTMADVKEPDDVIHDPDMKSPRSRFEPWRAVFNVGTIIFLILAVLMLFAGYPILHNYTMNHNTDKVKQSLSQVQSHDFSYPSGSFLSRFNNSKLSKNFDKDARMLIDPDTPEDAYELKSSYSRGRKNRRFKLVFSDEFNTDGRSFYPGEDPFWEAVDLHYWGTNNLEWYDPSAVTTKNGSLRIQLEQHPEHELYFRGGMIQSWNKLCYRNGILIASIQLPGFKDVSGLWPAFWVMGNLGRAGFGASLQGTWPYSYDQCDVGTLMNQTIWNSTHPEGWPPHSTDLGGATMFNQKHNTSSISFLAGQKLSRCTCPGEDHPGPFNETLGEFTGRAAPEIDVFEAQIKDDKYVQMSQSCQMAPYNWQYNITWEHGKANTFHFFDDEDGSILNPYTGEITQQSLSGTHSASQTAVQYVANSTDTDVPGNFATYSMEYRGGSHNKQKEDAYEDSYVVWTSDGKPSWELFPDAVLADSLSHVGARQYPKEPMYIILNLGVSKNFGDIKWDKLMKAFPFEMAVDWVRLYQDPDDPDSHLGCDPDDMPTADYINRHMEAYTNANLTLWGNTREEGGYGADWPRNRLYSDGGACKRPPSKEPGDPDPKFKSKAPYVPSASVTKTPGAQFNWGDRTKTLPMATDAMVIPFP</sequence>
<dbReference type="RefSeq" id="XP_001732387.1">
    <property type="nucleotide sequence ID" value="XM_001732335.1"/>
</dbReference>
<dbReference type="InterPro" id="IPR000757">
    <property type="entry name" value="Beta-glucanase-like"/>
</dbReference>
<dbReference type="STRING" id="425265.A8PRZ6"/>
<feature type="transmembrane region" description="Helical" evidence="10">
    <location>
        <begin position="370"/>
        <end position="394"/>
    </location>
</feature>
<dbReference type="GO" id="GO:0006078">
    <property type="term" value="P:(1-&gt;6)-beta-D-glucan biosynthetic process"/>
    <property type="evidence" value="ECO:0007669"/>
    <property type="project" value="TreeGrafter"/>
</dbReference>
<evidence type="ECO:0000256" key="7">
    <source>
        <dbReference type="ARBA" id="ARBA00023180"/>
    </source>
</evidence>
<evidence type="ECO:0000259" key="11">
    <source>
        <dbReference type="PROSITE" id="PS51762"/>
    </source>
</evidence>
<dbReference type="Gene3D" id="2.60.120.200">
    <property type="match status" value="2"/>
</dbReference>
<evidence type="ECO:0000256" key="2">
    <source>
        <dbReference type="ARBA" id="ARBA00010962"/>
    </source>
</evidence>
<evidence type="ECO:0000256" key="5">
    <source>
        <dbReference type="ARBA" id="ARBA00022989"/>
    </source>
</evidence>
<comment type="similarity">
    <text evidence="2">Belongs to the SKN1/KRE6 family.</text>
</comment>
<dbReference type="InterPro" id="IPR013320">
    <property type="entry name" value="ConA-like_dom_sf"/>
</dbReference>
<comment type="caution">
    <text evidence="12">The sequence shown here is derived from an EMBL/GenBank/DDBJ whole genome shotgun (WGS) entry which is preliminary data.</text>
</comment>
<feature type="region of interest" description="Disordered" evidence="9">
    <location>
        <begin position="919"/>
        <end position="956"/>
    </location>
</feature>
<dbReference type="VEuPathDB" id="FungiDB:MGL_0162"/>
<keyword evidence="8" id="KW-0961">Cell wall biogenesis/degradation</keyword>
<feature type="compositionally biased region" description="Low complexity" evidence="9">
    <location>
        <begin position="35"/>
        <end position="47"/>
    </location>
</feature>
<dbReference type="GeneID" id="5856693"/>
<feature type="domain" description="GH16" evidence="11">
    <location>
        <begin position="427"/>
        <end position="866"/>
    </location>
</feature>
<dbReference type="PANTHER" id="PTHR31361:SF1">
    <property type="entry name" value="BETA-GLUCAN SYNTHESIS-ASSOCIATED PROTEIN KRE6-RELATED"/>
    <property type="match status" value="1"/>
</dbReference>
<feature type="region of interest" description="Disordered" evidence="9">
    <location>
        <begin position="163"/>
        <end position="186"/>
    </location>
</feature>
<evidence type="ECO:0000256" key="1">
    <source>
        <dbReference type="ARBA" id="ARBA00004606"/>
    </source>
</evidence>
<dbReference type="Proteomes" id="UP000008837">
    <property type="component" value="Unassembled WGS sequence"/>
</dbReference>
<dbReference type="KEGG" id="mgl:MGL_0162"/>
<comment type="subcellular location">
    <subcellularLocation>
        <location evidence="1">Membrane</location>
        <topology evidence="1">Single-pass type II membrane protein</topology>
    </subcellularLocation>
</comment>
<keyword evidence="4" id="KW-0735">Signal-anchor</keyword>
<evidence type="ECO:0000256" key="10">
    <source>
        <dbReference type="SAM" id="Phobius"/>
    </source>
</evidence>
<name>A8PRZ6_MALGO</name>
<reference evidence="12 13" key="1">
    <citation type="journal article" date="2007" name="Proc. Natl. Acad. Sci. U.S.A.">
        <title>Dandruff-associated Malassezia genomes reveal convergent and divergent virulence traits shared with plant and human fungal pathogens.</title>
        <authorList>
            <person name="Xu J."/>
            <person name="Saunders C.W."/>
            <person name="Hu P."/>
            <person name="Grant R.A."/>
            <person name="Boekhout T."/>
            <person name="Kuramae E.E."/>
            <person name="Kronstad J.W."/>
            <person name="Deangelis Y.M."/>
            <person name="Reeder N.L."/>
            <person name="Johnstone K.R."/>
            <person name="Leland M."/>
            <person name="Fieno A.M."/>
            <person name="Begley W.M."/>
            <person name="Sun Y."/>
            <person name="Lacey M.P."/>
            <person name="Chaudhary T."/>
            <person name="Keough T."/>
            <person name="Chu L."/>
            <person name="Sears R."/>
            <person name="Yuan B."/>
            <person name="Dawson T.L.Jr."/>
        </authorList>
    </citation>
    <scope>NUCLEOTIDE SEQUENCE [LARGE SCALE GENOMIC DNA]</scope>
    <source>
        <strain evidence="13">ATCC MYA-4612 / CBS 7966</strain>
    </source>
</reference>
<organism evidence="12 13">
    <name type="scientific">Malassezia globosa (strain ATCC MYA-4612 / CBS 7966)</name>
    <name type="common">Dandruff-associated fungus</name>
    <dbReference type="NCBI Taxonomy" id="425265"/>
    <lineage>
        <taxon>Eukaryota</taxon>
        <taxon>Fungi</taxon>
        <taxon>Dikarya</taxon>
        <taxon>Basidiomycota</taxon>
        <taxon>Ustilaginomycotina</taxon>
        <taxon>Malasseziomycetes</taxon>
        <taxon>Malasseziales</taxon>
        <taxon>Malasseziaceae</taxon>
        <taxon>Malassezia</taxon>
    </lineage>
</organism>
<dbReference type="OrthoDB" id="412647at2759"/>
<dbReference type="GO" id="GO:0015926">
    <property type="term" value="F:glucosidase activity"/>
    <property type="evidence" value="ECO:0007669"/>
    <property type="project" value="TreeGrafter"/>
</dbReference>
<evidence type="ECO:0000256" key="4">
    <source>
        <dbReference type="ARBA" id="ARBA00022968"/>
    </source>
</evidence>
<accession>A8PRZ6</accession>
<dbReference type="InParanoid" id="A8PRZ6"/>
<evidence type="ECO:0000313" key="12">
    <source>
        <dbReference type="EMBL" id="EDP45173.1"/>
    </source>
</evidence>
<evidence type="ECO:0000256" key="8">
    <source>
        <dbReference type="ARBA" id="ARBA00023316"/>
    </source>
</evidence>
<protein>
    <recommendedName>
        <fullName evidence="11">GH16 domain-containing protein</fullName>
    </recommendedName>
</protein>
<keyword evidence="7" id="KW-0325">Glycoprotein</keyword>
<dbReference type="SUPFAM" id="SSF49899">
    <property type="entry name" value="Concanavalin A-like lectins/glucanases"/>
    <property type="match status" value="1"/>
</dbReference>
<dbReference type="GO" id="GO:0005886">
    <property type="term" value="C:plasma membrane"/>
    <property type="evidence" value="ECO:0007669"/>
    <property type="project" value="TreeGrafter"/>
</dbReference>
<evidence type="ECO:0000256" key="9">
    <source>
        <dbReference type="SAM" id="MobiDB-lite"/>
    </source>
</evidence>
<feature type="region of interest" description="Disordered" evidence="9">
    <location>
        <begin position="25"/>
        <end position="67"/>
    </location>
</feature>
<keyword evidence="6 10" id="KW-0472">Membrane</keyword>
<dbReference type="GO" id="GO:0031505">
    <property type="term" value="P:fungal-type cell wall organization"/>
    <property type="evidence" value="ECO:0007669"/>
    <property type="project" value="TreeGrafter"/>
</dbReference>
<dbReference type="EMBL" id="AAYY01000001">
    <property type="protein sequence ID" value="EDP45173.1"/>
    <property type="molecule type" value="Genomic_DNA"/>
</dbReference>
<proteinExistence type="inferred from homology"/>
<dbReference type="InterPro" id="IPR005629">
    <property type="entry name" value="Skn1/Kre6/Sbg1"/>
</dbReference>
<feature type="compositionally biased region" description="Basic and acidic residues" evidence="9">
    <location>
        <begin position="928"/>
        <end position="939"/>
    </location>
</feature>
<keyword evidence="5 10" id="KW-1133">Transmembrane helix</keyword>
<feature type="compositionally biased region" description="Polar residues" evidence="9">
    <location>
        <begin position="172"/>
        <end position="186"/>
    </location>
</feature>